<gene>
    <name evidence="1" type="ORF">ABIC98_003777</name>
</gene>
<accession>A0ACC6TK24</accession>
<name>A0ACC6TK24_9MICC</name>
<comment type="caution">
    <text evidence="1">The sequence shown here is derived from an EMBL/GenBank/DDBJ whole genome shotgun (WGS) entry which is preliminary data.</text>
</comment>
<evidence type="ECO:0000313" key="2">
    <source>
        <dbReference type="Proteomes" id="UP001549207"/>
    </source>
</evidence>
<dbReference type="Proteomes" id="UP001549207">
    <property type="component" value="Unassembled WGS sequence"/>
</dbReference>
<keyword evidence="2" id="KW-1185">Reference proteome</keyword>
<evidence type="ECO:0000313" key="1">
    <source>
        <dbReference type="EMBL" id="MET3774107.1"/>
    </source>
</evidence>
<proteinExistence type="predicted"/>
<dbReference type="EMBL" id="JBEPNJ010000021">
    <property type="protein sequence ID" value="MET3774107.1"/>
    <property type="molecule type" value="Genomic_DNA"/>
</dbReference>
<reference evidence="1" key="1">
    <citation type="submission" date="2024-06" db="EMBL/GenBank/DDBJ databases">
        <title>Genomic Encyclopedia of Type Strains, Phase IV (KMG-IV): sequencing the most valuable type-strain genomes for metagenomic binning, comparative biology and taxonomic classification.</title>
        <authorList>
            <person name="Goeker M."/>
        </authorList>
    </citation>
    <scope>NUCLEOTIDE SEQUENCE</scope>
    <source>
        <strain evidence="1">SJCon</strain>
    </source>
</reference>
<sequence length="46" mass="4896">MDESTYVDEVAGEPSMLCPTTMSPSRANWSSSVSCGLLVSLPEACR</sequence>
<protein>
    <submittedName>
        <fullName evidence="1">Uncharacterized protein</fullName>
    </submittedName>
</protein>
<organism evidence="1 2">
    <name type="scientific">Arthrobacter nitrophenolicus</name>
    <dbReference type="NCBI Taxonomy" id="683150"/>
    <lineage>
        <taxon>Bacteria</taxon>
        <taxon>Bacillati</taxon>
        <taxon>Actinomycetota</taxon>
        <taxon>Actinomycetes</taxon>
        <taxon>Micrococcales</taxon>
        <taxon>Micrococcaceae</taxon>
        <taxon>Arthrobacter</taxon>
    </lineage>
</organism>